<dbReference type="RefSeq" id="WP_123694836.1">
    <property type="nucleotide sequence ID" value="NZ_AP019700.1"/>
</dbReference>
<gene>
    <name evidence="1" type="ORF">EDC65_5028</name>
</gene>
<reference evidence="1 2" key="1">
    <citation type="submission" date="2018-11" db="EMBL/GenBank/DDBJ databases">
        <title>Genomic Encyclopedia of Type Strains, Phase IV (KMG-IV): sequencing the most valuable type-strain genomes for metagenomic binning, comparative biology and taxonomic classification.</title>
        <authorList>
            <person name="Goeker M."/>
        </authorList>
    </citation>
    <scope>NUCLEOTIDE SEQUENCE [LARGE SCALE GENOMIC DNA]</scope>
    <source>
        <strain evidence="1 2">DSM 5900</strain>
    </source>
</reference>
<dbReference type="AlphaFoldDB" id="A0A3N1KHX6"/>
<protein>
    <submittedName>
        <fullName evidence="1">DUF3018 family protein</fullName>
    </submittedName>
</protein>
<dbReference type="OrthoDB" id="3734119at2"/>
<sequence length="74" mass="7911">MAAAAGPKPPRVKVREGHARLREQGLRPIQTGVPDVHSPTFRAAAHSQSLAVADSAHADDDKAFIDAVSDWDEN</sequence>
<evidence type="ECO:0000313" key="1">
    <source>
        <dbReference type="EMBL" id="ROP81173.1"/>
    </source>
</evidence>
<dbReference type="Pfam" id="PF11455">
    <property type="entry name" value="MazE-like"/>
    <property type="match status" value="1"/>
</dbReference>
<proteinExistence type="predicted"/>
<dbReference type="EMBL" id="RJKX01000018">
    <property type="protein sequence ID" value="ROP81173.1"/>
    <property type="molecule type" value="Genomic_DNA"/>
</dbReference>
<comment type="caution">
    <text evidence="1">The sequence shown here is derived from an EMBL/GenBank/DDBJ whole genome shotgun (WGS) entry which is preliminary data.</text>
</comment>
<dbReference type="InterPro" id="IPR021558">
    <property type="entry name" value="MazE-like"/>
</dbReference>
<keyword evidence="2" id="KW-1185">Reference proteome</keyword>
<evidence type="ECO:0000313" key="2">
    <source>
        <dbReference type="Proteomes" id="UP000278222"/>
    </source>
</evidence>
<accession>A0A3N1KHX6</accession>
<dbReference type="Proteomes" id="UP000278222">
    <property type="component" value="Unassembled WGS sequence"/>
</dbReference>
<organism evidence="1 2">
    <name type="scientific">Stella humosa</name>
    <dbReference type="NCBI Taxonomy" id="94"/>
    <lineage>
        <taxon>Bacteria</taxon>
        <taxon>Pseudomonadati</taxon>
        <taxon>Pseudomonadota</taxon>
        <taxon>Alphaproteobacteria</taxon>
        <taxon>Rhodospirillales</taxon>
        <taxon>Stellaceae</taxon>
        <taxon>Stella</taxon>
    </lineage>
</organism>
<name>A0A3N1KHX6_9PROT</name>